<evidence type="ECO:0000313" key="2">
    <source>
        <dbReference type="EMBL" id="MCI22733.1"/>
    </source>
</evidence>
<accession>A0A392QEE0</accession>
<keyword evidence="2" id="KW-0238">DNA-binding</keyword>
<feature type="region of interest" description="Disordered" evidence="1">
    <location>
        <begin position="1"/>
        <end position="119"/>
    </location>
</feature>
<dbReference type="GO" id="GO:0003677">
    <property type="term" value="F:DNA binding"/>
    <property type="evidence" value="ECO:0007669"/>
    <property type="project" value="UniProtKB-KW"/>
</dbReference>
<evidence type="ECO:0000313" key="3">
    <source>
        <dbReference type="Proteomes" id="UP000265520"/>
    </source>
</evidence>
<organism evidence="2 3">
    <name type="scientific">Trifolium medium</name>
    <dbReference type="NCBI Taxonomy" id="97028"/>
    <lineage>
        <taxon>Eukaryota</taxon>
        <taxon>Viridiplantae</taxon>
        <taxon>Streptophyta</taxon>
        <taxon>Embryophyta</taxon>
        <taxon>Tracheophyta</taxon>
        <taxon>Spermatophyta</taxon>
        <taxon>Magnoliopsida</taxon>
        <taxon>eudicotyledons</taxon>
        <taxon>Gunneridae</taxon>
        <taxon>Pentapetalae</taxon>
        <taxon>rosids</taxon>
        <taxon>fabids</taxon>
        <taxon>Fabales</taxon>
        <taxon>Fabaceae</taxon>
        <taxon>Papilionoideae</taxon>
        <taxon>50 kb inversion clade</taxon>
        <taxon>NPAAA clade</taxon>
        <taxon>Hologalegina</taxon>
        <taxon>IRL clade</taxon>
        <taxon>Trifolieae</taxon>
        <taxon>Trifolium</taxon>
    </lineage>
</organism>
<name>A0A392QEE0_9FABA</name>
<dbReference type="EMBL" id="LXQA010132049">
    <property type="protein sequence ID" value="MCI22733.1"/>
    <property type="molecule type" value="Genomic_DNA"/>
</dbReference>
<reference evidence="2 3" key="1">
    <citation type="journal article" date="2018" name="Front. Plant Sci.">
        <title>Red Clover (Trifolium pratense) and Zigzag Clover (T. medium) - A Picture of Genomic Similarities and Differences.</title>
        <authorList>
            <person name="Dluhosova J."/>
            <person name="Istvanek J."/>
            <person name="Nedelnik J."/>
            <person name="Repkova J."/>
        </authorList>
    </citation>
    <scope>NUCLEOTIDE SEQUENCE [LARGE SCALE GENOMIC DNA]</scope>
    <source>
        <strain evidence="3">cv. 10/8</strain>
        <tissue evidence="2">Leaf</tissue>
    </source>
</reference>
<dbReference type="AlphaFoldDB" id="A0A392QEE0"/>
<proteinExistence type="predicted"/>
<dbReference type="PRINTS" id="PR00929">
    <property type="entry name" value="ATHOOK"/>
</dbReference>
<comment type="caution">
    <text evidence="2">The sequence shown here is derived from an EMBL/GenBank/DDBJ whole genome shotgun (WGS) entry which is preliminary data.</text>
</comment>
<feature type="non-terminal residue" evidence="2">
    <location>
        <position position="1"/>
    </location>
</feature>
<sequence>GGVFQQTPPGFRALSNAHGGSDGSAFSVEVQHGSFSHGGGVSNNIGSSSGAVLPYSGEQPVKKKRGRPRKYGPDVPVSLRLSPMSATANSTPDSEKRPRGRPPGSGRKQQLASLGKTCD</sequence>
<evidence type="ECO:0000256" key="1">
    <source>
        <dbReference type="SAM" id="MobiDB-lite"/>
    </source>
</evidence>
<dbReference type="InterPro" id="IPR017956">
    <property type="entry name" value="AT_hook_DNA-bd_motif"/>
</dbReference>
<protein>
    <submittedName>
        <fullName evidence="2">DNA-binding PD1-like protein</fullName>
    </submittedName>
</protein>
<keyword evidence="3" id="KW-1185">Reference proteome</keyword>
<dbReference type="Proteomes" id="UP000265520">
    <property type="component" value="Unassembled WGS sequence"/>
</dbReference>